<organism evidence="1 2">
    <name type="scientific">Lottia gigantea</name>
    <name type="common">Giant owl limpet</name>
    <dbReference type="NCBI Taxonomy" id="225164"/>
    <lineage>
        <taxon>Eukaryota</taxon>
        <taxon>Metazoa</taxon>
        <taxon>Spiralia</taxon>
        <taxon>Lophotrochozoa</taxon>
        <taxon>Mollusca</taxon>
        <taxon>Gastropoda</taxon>
        <taxon>Patellogastropoda</taxon>
        <taxon>Lottioidea</taxon>
        <taxon>Lottiidae</taxon>
        <taxon>Lottia</taxon>
    </lineage>
</organism>
<protein>
    <recommendedName>
        <fullName evidence="3">Serine protease</fullName>
    </recommendedName>
</protein>
<dbReference type="GeneID" id="20239141"/>
<proteinExistence type="predicted"/>
<keyword evidence="2" id="KW-1185">Reference proteome</keyword>
<name>V4BSV6_LOTGI</name>
<reference evidence="1 2" key="1">
    <citation type="journal article" date="2013" name="Nature">
        <title>Insights into bilaterian evolution from three spiralian genomes.</title>
        <authorList>
            <person name="Simakov O."/>
            <person name="Marletaz F."/>
            <person name="Cho S.J."/>
            <person name="Edsinger-Gonzales E."/>
            <person name="Havlak P."/>
            <person name="Hellsten U."/>
            <person name="Kuo D.H."/>
            <person name="Larsson T."/>
            <person name="Lv J."/>
            <person name="Arendt D."/>
            <person name="Savage R."/>
            <person name="Osoegawa K."/>
            <person name="de Jong P."/>
            <person name="Grimwood J."/>
            <person name="Chapman J.A."/>
            <person name="Shapiro H."/>
            <person name="Aerts A."/>
            <person name="Otillar R.P."/>
            <person name="Terry A.Y."/>
            <person name="Boore J.L."/>
            <person name="Grigoriev I.V."/>
            <person name="Lindberg D.R."/>
            <person name="Seaver E.C."/>
            <person name="Weisblat D.A."/>
            <person name="Putnam N.H."/>
            <person name="Rokhsar D.S."/>
        </authorList>
    </citation>
    <scope>NUCLEOTIDE SEQUENCE [LARGE SCALE GENOMIC DNA]</scope>
</reference>
<dbReference type="RefSeq" id="XP_009057090.1">
    <property type="nucleotide sequence ID" value="XM_009058842.1"/>
</dbReference>
<gene>
    <name evidence="1" type="ORF">LOTGIDRAFT_162816</name>
</gene>
<sequence>MARCYHDEQEFKSDVDIEVAREGDILQEGHDLNKFKCHKNPGHSGFIPFKDLTLEDLPEEIRNLETLESIKKWGGYVVRLVVKKIKNRRWVTECGSGFLFKYGSRFCVKTNNHVVKTDDEVKNCSIKFFYDSHDESNVKTGEGVKLEYTCPFRDLSIFSFHPVPDFYQPDLKDPLLSNPTVVIMYNNNRTIPSLARRLWTTQILYYTSVNLNNPQIDLMFISLVDNSYSYLKSSYFKFQPIPSNIQKLTRIEIHIDEDDGNSRVIPGDVVKFSDDYVVKISESLFQDEVKKCRLVWNGEVIAQGTRLYFKKITSRELLGEMTEKEIDVELFMQHSAPNSWLFDFHPQPRGIEQLHEIVKNSTPASNIVCCISHPHGGIKMVTFGRLLRQIPERFDIHGRRIAEPGTDCQCKEISCVKYSCKTCPGSSGCPVLIPNKSFYLITSSIHFLGERKKDWLPDGELIENINTGWS</sequence>
<evidence type="ECO:0000313" key="2">
    <source>
        <dbReference type="Proteomes" id="UP000030746"/>
    </source>
</evidence>
<dbReference type="OMA" id="EERIFEY"/>
<dbReference type="Proteomes" id="UP000030746">
    <property type="component" value="Unassembled WGS sequence"/>
</dbReference>
<dbReference type="CTD" id="20239141"/>
<evidence type="ECO:0008006" key="3">
    <source>
        <dbReference type="Google" id="ProtNLM"/>
    </source>
</evidence>
<dbReference type="KEGG" id="lgi:LOTGIDRAFT_162816"/>
<evidence type="ECO:0000313" key="1">
    <source>
        <dbReference type="EMBL" id="ESO92164.1"/>
    </source>
</evidence>
<accession>V4BSV6</accession>
<dbReference type="SUPFAM" id="SSF50494">
    <property type="entry name" value="Trypsin-like serine proteases"/>
    <property type="match status" value="1"/>
</dbReference>
<dbReference type="EMBL" id="KB202124">
    <property type="protein sequence ID" value="ESO92164.1"/>
    <property type="molecule type" value="Genomic_DNA"/>
</dbReference>
<dbReference type="AlphaFoldDB" id="V4BSV6"/>
<dbReference type="HOGENOM" id="CLU_045891_0_0_1"/>
<dbReference type="InterPro" id="IPR009003">
    <property type="entry name" value="Peptidase_S1_PA"/>
</dbReference>